<evidence type="ECO:0000313" key="2">
    <source>
        <dbReference type="EMBL" id="GAA3381255.1"/>
    </source>
</evidence>
<feature type="region of interest" description="Disordered" evidence="1">
    <location>
        <begin position="1"/>
        <end position="20"/>
    </location>
</feature>
<evidence type="ECO:0000313" key="3">
    <source>
        <dbReference type="Proteomes" id="UP001499990"/>
    </source>
</evidence>
<name>A0ABP6SN49_9ACTN</name>
<sequence>MALTDHAEAASADEDPGFRNIGCQIVCSPEVADEIAQRLREAVGEILNDYTDDDVFDYGVD</sequence>
<protein>
    <submittedName>
        <fullName evidence="2">Uncharacterized protein</fullName>
    </submittedName>
</protein>
<evidence type="ECO:0000256" key="1">
    <source>
        <dbReference type="SAM" id="MobiDB-lite"/>
    </source>
</evidence>
<keyword evidence="3" id="KW-1185">Reference proteome</keyword>
<dbReference type="EMBL" id="BAAAYL010000003">
    <property type="protein sequence ID" value="GAA3381255.1"/>
    <property type="molecule type" value="Genomic_DNA"/>
</dbReference>
<dbReference type="Proteomes" id="UP001499990">
    <property type="component" value="Unassembled WGS sequence"/>
</dbReference>
<gene>
    <name evidence="2" type="ORF">GCM10020367_71820</name>
</gene>
<dbReference type="RefSeq" id="WP_345045771.1">
    <property type="nucleotide sequence ID" value="NZ_BAAAYL010000003.1"/>
</dbReference>
<accession>A0ABP6SN49</accession>
<comment type="caution">
    <text evidence="2">The sequence shown here is derived from an EMBL/GenBank/DDBJ whole genome shotgun (WGS) entry which is preliminary data.</text>
</comment>
<organism evidence="2 3">
    <name type="scientific">Streptomyces sannanensis</name>
    <dbReference type="NCBI Taxonomy" id="285536"/>
    <lineage>
        <taxon>Bacteria</taxon>
        <taxon>Bacillati</taxon>
        <taxon>Actinomycetota</taxon>
        <taxon>Actinomycetes</taxon>
        <taxon>Kitasatosporales</taxon>
        <taxon>Streptomycetaceae</taxon>
        <taxon>Streptomyces</taxon>
    </lineage>
</organism>
<reference evidence="3" key="1">
    <citation type="journal article" date="2019" name="Int. J. Syst. Evol. Microbiol.">
        <title>The Global Catalogue of Microorganisms (GCM) 10K type strain sequencing project: providing services to taxonomists for standard genome sequencing and annotation.</title>
        <authorList>
            <consortium name="The Broad Institute Genomics Platform"/>
            <consortium name="The Broad Institute Genome Sequencing Center for Infectious Disease"/>
            <person name="Wu L."/>
            <person name="Ma J."/>
        </authorList>
    </citation>
    <scope>NUCLEOTIDE SEQUENCE [LARGE SCALE GENOMIC DNA]</scope>
    <source>
        <strain evidence="3">JCM 9651</strain>
    </source>
</reference>
<proteinExistence type="predicted"/>